<keyword evidence="3 5" id="KW-1133">Transmembrane helix</keyword>
<organism evidence="7 8">
    <name type="scientific">Pedobacter hiemivivus</name>
    <dbReference type="NCBI Taxonomy" id="2530454"/>
    <lineage>
        <taxon>Bacteria</taxon>
        <taxon>Pseudomonadati</taxon>
        <taxon>Bacteroidota</taxon>
        <taxon>Sphingobacteriia</taxon>
        <taxon>Sphingobacteriales</taxon>
        <taxon>Sphingobacteriaceae</taxon>
        <taxon>Pedobacter</taxon>
    </lineage>
</organism>
<feature type="transmembrane region" description="Helical" evidence="5">
    <location>
        <begin position="88"/>
        <end position="108"/>
    </location>
</feature>
<sequence>MQITLNKQPGLHISAKTREIIVDITVYLFIILFMYTAASKILTVKAFASTLAKSPLIGSYNMIVAYAVPIIEIIISVVLIFPLVRKVGLYASLLLMTAFTAYLAYMVLSGSKLPCHCGGVISTMTWQQHIWFNLGFVALAIIGLTISRKKK</sequence>
<evidence type="ECO:0000256" key="5">
    <source>
        <dbReference type="SAM" id="Phobius"/>
    </source>
</evidence>
<keyword evidence="2 5" id="KW-0812">Transmembrane</keyword>
<evidence type="ECO:0000256" key="3">
    <source>
        <dbReference type="ARBA" id="ARBA00022989"/>
    </source>
</evidence>
<comment type="caution">
    <text evidence="7">The sequence shown here is derived from an EMBL/GenBank/DDBJ whole genome shotgun (WGS) entry which is preliminary data.</text>
</comment>
<name>A0A4U1GPL8_9SPHI</name>
<dbReference type="GO" id="GO:0016020">
    <property type="term" value="C:membrane"/>
    <property type="evidence" value="ECO:0007669"/>
    <property type="project" value="UniProtKB-SubCell"/>
</dbReference>
<evidence type="ECO:0000313" key="8">
    <source>
        <dbReference type="Proteomes" id="UP000309594"/>
    </source>
</evidence>
<dbReference type="AlphaFoldDB" id="A0A4U1GPL8"/>
<evidence type="ECO:0000256" key="4">
    <source>
        <dbReference type="ARBA" id="ARBA00023136"/>
    </source>
</evidence>
<dbReference type="Pfam" id="PF07291">
    <property type="entry name" value="MauE"/>
    <property type="match status" value="1"/>
</dbReference>
<evidence type="ECO:0000256" key="1">
    <source>
        <dbReference type="ARBA" id="ARBA00004141"/>
    </source>
</evidence>
<reference evidence="7 8" key="1">
    <citation type="submission" date="2019-04" db="EMBL/GenBank/DDBJ databases">
        <title>Pedobacter sp. RP-1-16 sp. nov., isolated from Arctic soil.</title>
        <authorList>
            <person name="Dahal R.H."/>
            <person name="Kim D.-U."/>
        </authorList>
    </citation>
    <scope>NUCLEOTIDE SEQUENCE [LARGE SCALE GENOMIC DNA]</scope>
    <source>
        <strain evidence="7 8">RP-1-16</strain>
    </source>
</reference>
<feature type="transmembrane region" description="Helical" evidence="5">
    <location>
        <begin position="20"/>
        <end position="38"/>
    </location>
</feature>
<accession>A0A4U1GPL8</accession>
<dbReference type="EMBL" id="SWDX01000001">
    <property type="protein sequence ID" value="TKC65070.1"/>
    <property type="molecule type" value="Genomic_DNA"/>
</dbReference>
<dbReference type="Proteomes" id="UP000309594">
    <property type="component" value="Unassembled WGS sequence"/>
</dbReference>
<dbReference type="InterPro" id="IPR009908">
    <property type="entry name" value="Methylamine_util_MauE"/>
</dbReference>
<evidence type="ECO:0000259" key="6">
    <source>
        <dbReference type="Pfam" id="PF07291"/>
    </source>
</evidence>
<feature type="transmembrane region" description="Helical" evidence="5">
    <location>
        <begin position="58"/>
        <end position="81"/>
    </location>
</feature>
<dbReference type="GO" id="GO:0030416">
    <property type="term" value="P:methylamine metabolic process"/>
    <property type="evidence" value="ECO:0007669"/>
    <property type="project" value="InterPro"/>
</dbReference>
<protein>
    <recommendedName>
        <fullName evidence="6">Methylamine utilisation protein MauE domain-containing protein</fullName>
    </recommendedName>
</protein>
<evidence type="ECO:0000256" key="2">
    <source>
        <dbReference type="ARBA" id="ARBA00022692"/>
    </source>
</evidence>
<gene>
    <name evidence="7" type="ORF">FBD94_00465</name>
</gene>
<comment type="subcellular location">
    <subcellularLocation>
        <location evidence="1">Membrane</location>
        <topology evidence="1">Multi-pass membrane protein</topology>
    </subcellularLocation>
</comment>
<proteinExistence type="predicted"/>
<feature type="domain" description="Methylamine utilisation protein MauE" evidence="6">
    <location>
        <begin position="19"/>
        <end position="145"/>
    </location>
</feature>
<feature type="transmembrane region" description="Helical" evidence="5">
    <location>
        <begin position="128"/>
        <end position="146"/>
    </location>
</feature>
<keyword evidence="4 5" id="KW-0472">Membrane</keyword>
<dbReference type="RefSeq" id="WP_136878706.1">
    <property type="nucleotide sequence ID" value="NZ_SWDX01000001.1"/>
</dbReference>
<evidence type="ECO:0000313" key="7">
    <source>
        <dbReference type="EMBL" id="TKC65070.1"/>
    </source>
</evidence>
<dbReference type="UniPathway" id="UPA00895"/>